<organism evidence="17 18">
    <name type="scientific">Dimargaris verticillata</name>
    <dbReference type="NCBI Taxonomy" id="2761393"/>
    <lineage>
        <taxon>Eukaryota</taxon>
        <taxon>Fungi</taxon>
        <taxon>Fungi incertae sedis</taxon>
        <taxon>Zoopagomycota</taxon>
        <taxon>Kickxellomycotina</taxon>
        <taxon>Dimargaritomycetes</taxon>
        <taxon>Dimargaritales</taxon>
        <taxon>Dimargaritaceae</taxon>
        <taxon>Dimargaris</taxon>
    </lineage>
</organism>
<feature type="region of interest" description="Disordered" evidence="15">
    <location>
        <begin position="1"/>
        <end position="77"/>
    </location>
</feature>
<feature type="compositionally biased region" description="Low complexity" evidence="15">
    <location>
        <begin position="389"/>
        <end position="403"/>
    </location>
</feature>
<evidence type="ECO:0000256" key="8">
    <source>
        <dbReference type="ARBA" id="ARBA00023211"/>
    </source>
</evidence>
<evidence type="ECO:0000313" key="18">
    <source>
        <dbReference type="Proteomes" id="UP001151582"/>
    </source>
</evidence>
<evidence type="ECO:0000256" key="3">
    <source>
        <dbReference type="ARBA" id="ARBA00022490"/>
    </source>
</evidence>
<feature type="compositionally biased region" description="Polar residues" evidence="15">
    <location>
        <begin position="186"/>
        <end position="200"/>
    </location>
</feature>
<evidence type="ECO:0000256" key="5">
    <source>
        <dbReference type="ARBA" id="ARBA00022723"/>
    </source>
</evidence>
<dbReference type="CDD" id="cd02537">
    <property type="entry name" value="GT8_Glycogenin"/>
    <property type="match status" value="1"/>
</dbReference>
<feature type="region of interest" description="Disordered" evidence="15">
    <location>
        <begin position="1722"/>
        <end position="1793"/>
    </location>
</feature>
<comment type="caution">
    <text evidence="17">The sequence shown here is derived from an EMBL/GenBank/DDBJ whole genome shotgun (WGS) entry which is preliminary data.</text>
</comment>
<evidence type="ECO:0000256" key="10">
    <source>
        <dbReference type="ARBA" id="ARBA00038934"/>
    </source>
</evidence>
<feature type="region of interest" description="Disordered" evidence="15">
    <location>
        <begin position="142"/>
        <end position="242"/>
    </location>
</feature>
<feature type="domain" description="REM-1" evidence="16">
    <location>
        <begin position="494"/>
        <end position="558"/>
    </location>
</feature>
<dbReference type="SMART" id="SM00742">
    <property type="entry name" value="Hr1"/>
    <property type="match status" value="1"/>
</dbReference>
<feature type="coiled-coil region" evidence="14">
    <location>
        <begin position="1012"/>
        <end position="1060"/>
    </location>
</feature>
<dbReference type="Gene3D" id="3.90.550.10">
    <property type="entry name" value="Spore Coat Polysaccharide Biosynthesis Protein SpsA, Chain A"/>
    <property type="match status" value="1"/>
</dbReference>
<dbReference type="Proteomes" id="UP001151582">
    <property type="component" value="Unassembled WGS sequence"/>
</dbReference>
<dbReference type="GO" id="GO:0007165">
    <property type="term" value="P:signal transduction"/>
    <property type="evidence" value="ECO:0007669"/>
    <property type="project" value="InterPro"/>
</dbReference>
<feature type="region of interest" description="Disordered" evidence="15">
    <location>
        <begin position="775"/>
        <end position="815"/>
    </location>
</feature>
<feature type="region of interest" description="Disordered" evidence="15">
    <location>
        <begin position="2131"/>
        <end position="2232"/>
    </location>
</feature>
<dbReference type="EC" id="2.4.1.186" evidence="10"/>
<comment type="catalytic activity">
    <reaction evidence="12">
        <text>L-tyrosyl-[glycogenin] + UDP-alpha-D-glucose = alpha-D-glucosyl-L-tyrosyl-[glycogenin] + UDP + H(+)</text>
        <dbReference type="Rhea" id="RHEA:23360"/>
        <dbReference type="Rhea" id="RHEA-COMP:14604"/>
        <dbReference type="Rhea" id="RHEA-COMP:14605"/>
        <dbReference type="ChEBI" id="CHEBI:15378"/>
        <dbReference type="ChEBI" id="CHEBI:46858"/>
        <dbReference type="ChEBI" id="CHEBI:58223"/>
        <dbReference type="ChEBI" id="CHEBI:58885"/>
        <dbReference type="ChEBI" id="CHEBI:140573"/>
        <dbReference type="EC" id="2.4.1.186"/>
    </reaction>
</comment>
<dbReference type="Pfam" id="PF01501">
    <property type="entry name" value="Glyco_transf_8"/>
    <property type="match status" value="1"/>
</dbReference>
<keyword evidence="3" id="KW-0963">Cytoplasm</keyword>
<dbReference type="Gene3D" id="1.10.287.160">
    <property type="entry name" value="HR1 repeat"/>
    <property type="match status" value="1"/>
</dbReference>
<feature type="region of interest" description="Disordered" evidence="15">
    <location>
        <begin position="319"/>
        <end position="417"/>
    </location>
</feature>
<keyword evidence="7" id="KW-0325">Glycoprotein</keyword>
<gene>
    <name evidence="17" type="primary">GLG2</name>
    <name evidence="17" type="ORF">H4R34_002302</name>
</gene>
<dbReference type="GO" id="GO:0005737">
    <property type="term" value="C:cytoplasm"/>
    <property type="evidence" value="ECO:0007669"/>
    <property type="project" value="UniProtKB-SubCell"/>
</dbReference>
<dbReference type="GO" id="GO:0005978">
    <property type="term" value="P:glycogen biosynthetic process"/>
    <property type="evidence" value="ECO:0007669"/>
    <property type="project" value="UniProtKB-KW"/>
</dbReference>
<feature type="compositionally biased region" description="Polar residues" evidence="15">
    <location>
        <begin position="2210"/>
        <end position="2220"/>
    </location>
</feature>
<comment type="cofactor">
    <cofactor evidence="1">
        <name>Mn(2+)</name>
        <dbReference type="ChEBI" id="CHEBI:29035"/>
    </cofactor>
</comment>
<evidence type="ECO:0000256" key="12">
    <source>
        <dbReference type="ARBA" id="ARBA00052293"/>
    </source>
</evidence>
<protein>
    <recommendedName>
        <fullName evidence="10">glycogenin glucosyltransferase</fullName>
        <ecNumber evidence="10">2.4.1.186</ecNumber>
    </recommendedName>
</protein>
<feature type="compositionally biased region" description="Low complexity" evidence="15">
    <location>
        <begin position="696"/>
        <end position="711"/>
    </location>
</feature>
<feature type="compositionally biased region" description="Polar residues" evidence="15">
    <location>
        <begin position="50"/>
        <end position="59"/>
    </location>
</feature>
<evidence type="ECO:0000256" key="11">
    <source>
        <dbReference type="ARBA" id="ARBA00050886"/>
    </source>
</evidence>
<feature type="region of interest" description="Disordered" evidence="15">
    <location>
        <begin position="978"/>
        <end position="1005"/>
    </location>
</feature>
<keyword evidence="4 17" id="KW-0808">Transferase</keyword>
<name>A0A9W8B935_9FUNG</name>
<feature type="compositionally biased region" description="Polar residues" evidence="15">
    <location>
        <begin position="1778"/>
        <end position="1788"/>
    </location>
</feature>
<keyword evidence="8" id="KW-0464">Manganese</keyword>
<feature type="region of interest" description="Disordered" evidence="15">
    <location>
        <begin position="1208"/>
        <end position="1306"/>
    </location>
</feature>
<keyword evidence="17" id="KW-0328">Glycosyltransferase</keyword>
<dbReference type="GO" id="GO:0046872">
    <property type="term" value="F:metal ion binding"/>
    <property type="evidence" value="ECO:0007669"/>
    <property type="project" value="UniProtKB-KW"/>
</dbReference>
<evidence type="ECO:0000256" key="13">
    <source>
        <dbReference type="ARBA" id="ARBA00057883"/>
    </source>
</evidence>
<dbReference type="Pfam" id="PF15456">
    <property type="entry name" value="Uds1"/>
    <property type="match status" value="1"/>
</dbReference>
<keyword evidence="18" id="KW-1185">Reference proteome</keyword>
<dbReference type="InterPro" id="IPR050587">
    <property type="entry name" value="GNT1/Glycosyltrans_8"/>
</dbReference>
<dbReference type="SUPFAM" id="SSF46585">
    <property type="entry name" value="HR1 repeat"/>
    <property type="match status" value="1"/>
</dbReference>
<feature type="compositionally biased region" description="Polar residues" evidence="15">
    <location>
        <begin position="1241"/>
        <end position="1263"/>
    </location>
</feature>
<evidence type="ECO:0000256" key="15">
    <source>
        <dbReference type="SAM" id="MobiDB-lite"/>
    </source>
</evidence>
<evidence type="ECO:0000256" key="4">
    <source>
        <dbReference type="ARBA" id="ARBA00022679"/>
    </source>
</evidence>
<dbReference type="InterPro" id="IPR011072">
    <property type="entry name" value="HR1_rho-bd"/>
</dbReference>
<keyword evidence="14" id="KW-0175">Coiled coil</keyword>
<dbReference type="InterPro" id="IPR002495">
    <property type="entry name" value="Glyco_trans_8"/>
</dbReference>
<comment type="subcellular location">
    <subcellularLocation>
        <location evidence="2">Cytoplasm</location>
    </subcellularLocation>
</comment>
<evidence type="ECO:0000259" key="16">
    <source>
        <dbReference type="SMART" id="SM00742"/>
    </source>
</evidence>
<dbReference type="InterPro" id="IPR029191">
    <property type="entry name" value="Uds1"/>
</dbReference>
<dbReference type="InterPro" id="IPR036274">
    <property type="entry name" value="HR1_rpt_sf"/>
</dbReference>
<feature type="compositionally biased region" description="Low complexity" evidence="15">
    <location>
        <begin position="1857"/>
        <end position="1868"/>
    </location>
</feature>
<keyword evidence="5" id="KW-0479">Metal-binding</keyword>
<keyword evidence="6" id="KW-0320">Glycogen biosynthesis</keyword>
<feature type="coiled-coil region" evidence="14">
    <location>
        <begin position="520"/>
        <end position="547"/>
    </location>
</feature>
<feature type="region of interest" description="Disordered" evidence="15">
    <location>
        <begin position="1857"/>
        <end position="1913"/>
    </location>
</feature>
<feature type="compositionally biased region" description="Polar residues" evidence="15">
    <location>
        <begin position="1272"/>
        <end position="1281"/>
    </location>
</feature>
<feature type="compositionally biased region" description="Polar residues" evidence="15">
    <location>
        <begin position="330"/>
        <end position="362"/>
    </location>
</feature>
<evidence type="ECO:0000256" key="7">
    <source>
        <dbReference type="ARBA" id="ARBA00023180"/>
    </source>
</evidence>
<evidence type="ECO:0000256" key="14">
    <source>
        <dbReference type="SAM" id="Coils"/>
    </source>
</evidence>
<feature type="compositionally biased region" description="Polar residues" evidence="15">
    <location>
        <begin position="1888"/>
        <end position="1903"/>
    </location>
</feature>
<comment type="function">
    <text evidence="13">Self-glucosylating initiator of glycogen synthesis. It catalyzes the formation of a short alpha (1,4)-glucosyl chain covalently attached via a glucose 1-O-tyrosyl linkage to internal tyrosine residues and these chains act as primers for the elongation reaction catalyzed by glycogen synthase.</text>
</comment>
<evidence type="ECO:0000256" key="9">
    <source>
        <dbReference type="ARBA" id="ARBA00038162"/>
    </source>
</evidence>
<dbReference type="InterPro" id="IPR029044">
    <property type="entry name" value="Nucleotide-diphossugar_trans"/>
</dbReference>
<reference evidence="17" key="1">
    <citation type="submission" date="2022-07" db="EMBL/GenBank/DDBJ databases">
        <title>Phylogenomic reconstructions and comparative analyses of Kickxellomycotina fungi.</title>
        <authorList>
            <person name="Reynolds N.K."/>
            <person name="Stajich J.E."/>
            <person name="Barry K."/>
            <person name="Grigoriev I.V."/>
            <person name="Crous P."/>
            <person name="Smith M.E."/>
        </authorList>
    </citation>
    <scope>NUCLEOTIDE SEQUENCE</scope>
    <source>
        <strain evidence="17">RSA 567</strain>
    </source>
</reference>
<dbReference type="OrthoDB" id="5569911at2759"/>
<evidence type="ECO:0000256" key="6">
    <source>
        <dbReference type="ARBA" id="ARBA00023056"/>
    </source>
</evidence>
<sequence>MQLFTKLSRDKRKKSKSKQGFTNKDSGVFSDQLHSPSLATGPELLESHGSVVSQTSSGIGSCGTDGSGSWHPSPNSAKQAALNDMYTDPMPSPTIPTSVTRPQYHWEAARPRVPSTASMPHASSAAPRRPFSIATGLAFESTAQQGPTASPARPDHPLGLGHPSASRPAPWSQGASGSYRDPLPSFTENEPSQRPLNNRVSAARPQTMFQMDPDTKASDKVLPEESFLDPPARPFARPRAGSVGAHGLLSKASSGSLGGDFKSNVSKLFSLGHGNRSSQDMARPKGGAIDRNLISPPVLIHPSHALNDLGPTLRDLADDEIPTADIPNGAVTSVSSQSTARPTSPSSQLSPPMISPQSSQELESNRFDPNDNWFSRVHRKAARPTSYHPGAMLSGASGASPSPNANHRRYSPQTRPRSTFVNLSAQTTRMPAAAPGATSADPDASSVAGLGIDLGNEALFSALIATALIDSQRYPALTLEDADAMKNDQSLLHTRIQALESRLALEMKMRDAANSLIQLHANSKKMSKQAQEQLKEADRKVAQVVDELYQLSTRSFQNQEALFKHTAAVLRHGYVTHRSNEPSAATTPAHHRPVRTLEASTTTLPTGADAISEPADPSGVSDLTVAAFLEQMRELESRLVALSDDHQATEEALHLAQDQLDNKDTMIQELREELERLSTARPWEAARVGSRMRRQSTTSLSNMSLNTSTSALSPGVIRTSSFGLDGLDTEATGVSLPSWTQDNSDHTMTMQLQVDELQRENKLLVRRLRAMEASHDVRRSNSALSLHKVPPLPDSPTSKASTRAEATGHHGPDDGWEEDMVALDKALTKAIQAKEAVEATLQQETDQHEHWQSTFSLAVSELERLVPTRSRLRSTVTTPAAPSENCLDRLRSLVPEFNSLFETTNKQSKLLDRYADRTRALLSQLPEDFVTDQPIGAALDPDQAFDHLMVQIPQLVGNHRDVRQRLLSLELRFEELQEKHQAQQTMDHTSPMDAPQPEARTSTATTTASIEVTELESRLSHQSLELAALREELDTAETKAADLQVDFEKLQKAHKTLQLRFRDKDEELAQRKLQMVPLQQQLVECQRTHSTPAMVEKERKRLFAEHEAQLNRIRVGHTAQLHKVHGQYMLKEKQAHQRDASLRSELNELTAHLDRLSKRCQDFDQDRRTYEDRIDKFRHQVFALETTLAQIKVDGIIGWSDSPYLARSSGDGMGTPRLGSPLPLGMPRDPPPTPSLDTAFPTGQSSFTESQPSGNRSNSSVVPSATAEATIANGSGATTPRASDGDAQSVASSTHPSIPDEMTQAQAQQFRTTLATLGAEKFAKYYPHLMTLRDEFRELVSDLRSQHHAQLDGLAQANNALQREVQDLRRRWDDRAWNLVNRAAQTDIADFGLEEQPMVIEVWKTVTRDDYVAGAVVLAQSLRATGTHHALVCLATPGLLTSNGLARLQAGFDTVLPVGERNSNDTTNLDLLGRPDLGCTWTKLELWRLTNYDKVIYLDADTLVLANLDDLFTTKAEFAAAPDVGWPDCFNSGVMVCQPNHDTYQRLVTAASHRGSFDGGDQGLLNDYFSHWSTSGPEHRLAFTDNFVSTSFYSYLPAFNRFKQCIRVVHFIGTSKPWRCHRFSDGQVRMAAGTHATAYPYLEQWWRHHDTFLAQFHAVEETFSLPPESIKSGTLVQPGEPQFYKQVTVPPLYQPDAQIRGPLPTPSAPLDHVTLAHLHLGSPAAPASAERSTTPSPQPTSSGEPQAFPSHYEAPPWVPDFTPASVYRSQSPPPHQELQATTVTTPTEPSYLPPIERVSSFPREFSNAPPVSSHAMMLESSLPTLVPHALYDHAYHQPHRHMPQEPLPITSETSLAPQAPAHGPAHGQPHFHRQHTNAQSPAAMVASSVAQFPGTVSSTNTPSYAPPHGPHQYHTFANHDLYQAPSSELLRLEQTTGISQGQNAAEAPAMPLRPSSLSHTWAPRPSTANSLNLPTNHKRVAPWKQSDETLDNLLQTFHEHLANITLPNFWLRPGHLTDQSASSHLPATTLDCVLTTLGLEPTLHNRERLTACLEQLSLRQPMASSTTTHPVILPLPFDHTFVIETTVPDTRASLASQQWCTRMTFQSKLADTSALPEEFQRLNLHHVDASSVNTHTSSRPLPHGELPLHVTPESSNSSAPLGSGFPNYQAPSLPTGRTDATPLRTKEANIFSPLQEASQTSIDATDDNTAEPQTKPTHSSEPLPGSFEQGFPFGFTPDDAGNGLDFADYRVDWDEQELGWVQFNPLSQLLRKHRAQQGEKRQ</sequence>
<dbReference type="SUPFAM" id="SSF53448">
    <property type="entry name" value="Nucleotide-diphospho-sugar transferases"/>
    <property type="match status" value="1"/>
</dbReference>
<dbReference type="FunFam" id="3.90.550.10:FF:000092">
    <property type="entry name" value="Glycogenin 2"/>
    <property type="match status" value="1"/>
</dbReference>
<evidence type="ECO:0000313" key="17">
    <source>
        <dbReference type="EMBL" id="KAJ1980862.1"/>
    </source>
</evidence>
<proteinExistence type="inferred from homology"/>
<evidence type="ECO:0000256" key="2">
    <source>
        <dbReference type="ARBA" id="ARBA00004496"/>
    </source>
</evidence>
<comment type="similarity">
    <text evidence="9">Belongs to the glycosyltransferase 8 family. Glycogenin subfamily.</text>
</comment>
<feature type="compositionally biased region" description="Basic and acidic residues" evidence="15">
    <location>
        <begin position="213"/>
        <end position="223"/>
    </location>
</feature>
<dbReference type="PANTHER" id="PTHR11183">
    <property type="entry name" value="GLYCOGENIN SUBFAMILY MEMBER"/>
    <property type="match status" value="1"/>
</dbReference>
<feature type="compositionally biased region" description="Low complexity" evidence="15">
    <location>
        <begin position="1732"/>
        <end position="1742"/>
    </location>
</feature>
<feature type="coiled-coil region" evidence="14">
    <location>
        <begin position="625"/>
        <end position="680"/>
    </location>
</feature>
<feature type="coiled-coil region" evidence="14">
    <location>
        <begin position="1139"/>
        <end position="1173"/>
    </location>
</feature>
<dbReference type="GO" id="GO:0008466">
    <property type="term" value="F:glycogenin glucosyltransferase activity"/>
    <property type="evidence" value="ECO:0007669"/>
    <property type="project" value="UniProtKB-EC"/>
</dbReference>
<feature type="region of interest" description="Disordered" evidence="15">
    <location>
        <begin position="688"/>
        <end position="711"/>
    </location>
</feature>
<evidence type="ECO:0000256" key="1">
    <source>
        <dbReference type="ARBA" id="ARBA00001936"/>
    </source>
</evidence>
<comment type="catalytic activity">
    <reaction evidence="11">
        <text>[1,4-alpha-D-glucosyl](n)-L-tyrosyl-[glycogenin] + UDP-alpha-D-glucose = [1,4-alpha-D-glucosyl](n+1)-L-tyrosyl-[glycogenin] + UDP + H(+)</text>
        <dbReference type="Rhea" id="RHEA:56560"/>
        <dbReference type="Rhea" id="RHEA-COMP:14606"/>
        <dbReference type="Rhea" id="RHEA-COMP:14607"/>
        <dbReference type="ChEBI" id="CHEBI:15378"/>
        <dbReference type="ChEBI" id="CHEBI:58223"/>
        <dbReference type="ChEBI" id="CHEBI:58885"/>
        <dbReference type="ChEBI" id="CHEBI:140574"/>
        <dbReference type="EC" id="2.4.1.186"/>
    </reaction>
</comment>
<feature type="region of interest" description="Disordered" evidence="15">
    <location>
        <begin position="1955"/>
        <end position="1974"/>
    </location>
</feature>
<dbReference type="EMBL" id="JANBQB010000149">
    <property type="protein sequence ID" value="KAJ1980862.1"/>
    <property type="molecule type" value="Genomic_DNA"/>
</dbReference>
<accession>A0A9W8B935</accession>